<dbReference type="EMBL" id="CP031310">
    <property type="protein sequence ID" value="QCC51701.1"/>
    <property type="molecule type" value="Genomic_DNA"/>
</dbReference>
<dbReference type="SUPFAM" id="SSF51261">
    <property type="entry name" value="Duplicated hybrid motif"/>
    <property type="match status" value="1"/>
</dbReference>
<dbReference type="RefSeq" id="WP_049994685.1">
    <property type="nucleotide sequence ID" value="NZ_CP031310.1"/>
</dbReference>
<dbReference type="InterPro" id="IPR011055">
    <property type="entry name" value="Dup_hybrid_motif"/>
</dbReference>
<dbReference type="PANTHER" id="PTHR21666">
    <property type="entry name" value="PEPTIDASE-RELATED"/>
    <property type="match status" value="1"/>
</dbReference>
<dbReference type="Pfam" id="PF01551">
    <property type="entry name" value="Peptidase_M23"/>
    <property type="match status" value="1"/>
</dbReference>
<feature type="domain" description="M23ase beta-sheet core" evidence="3">
    <location>
        <begin position="216"/>
        <end position="310"/>
    </location>
</feature>
<dbReference type="InterPro" id="IPR050570">
    <property type="entry name" value="Cell_wall_metabolism_enzyme"/>
</dbReference>
<feature type="transmembrane region" description="Helical" evidence="2">
    <location>
        <begin position="417"/>
        <end position="435"/>
    </location>
</feature>
<organism evidence="4 5">
    <name type="scientific">Halapricum salinum</name>
    <dbReference type="NCBI Taxonomy" id="1457250"/>
    <lineage>
        <taxon>Archaea</taxon>
        <taxon>Methanobacteriati</taxon>
        <taxon>Methanobacteriota</taxon>
        <taxon>Stenosarchaea group</taxon>
        <taxon>Halobacteria</taxon>
        <taxon>Halobacteriales</taxon>
        <taxon>Haloarculaceae</taxon>
        <taxon>Halapricum</taxon>
    </lineage>
</organism>
<proteinExistence type="predicted"/>
<dbReference type="OrthoDB" id="7494at2157"/>
<dbReference type="Proteomes" id="UP000296706">
    <property type="component" value="Chromosome"/>
</dbReference>
<name>A0A4D6HDS2_9EURY</name>
<evidence type="ECO:0000313" key="5">
    <source>
        <dbReference type="Proteomes" id="UP000296706"/>
    </source>
</evidence>
<dbReference type="InterPro" id="IPR016047">
    <property type="entry name" value="M23ase_b-sheet_dom"/>
</dbReference>
<protein>
    <submittedName>
        <fullName evidence="4">M23 family peptidase</fullName>
    </submittedName>
</protein>
<feature type="transmembrane region" description="Helical" evidence="2">
    <location>
        <begin position="56"/>
        <end position="76"/>
    </location>
</feature>
<evidence type="ECO:0000313" key="4">
    <source>
        <dbReference type="EMBL" id="QCC51701.1"/>
    </source>
</evidence>
<evidence type="ECO:0000256" key="2">
    <source>
        <dbReference type="SAM" id="Phobius"/>
    </source>
</evidence>
<keyword evidence="5" id="KW-1185">Reference proteome</keyword>
<feature type="region of interest" description="Disordered" evidence="1">
    <location>
        <begin position="1"/>
        <end position="20"/>
    </location>
</feature>
<keyword evidence="2" id="KW-0812">Transmembrane</keyword>
<gene>
    <name evidence="4" type="ORF">DV733_10850</name>
</gene>
<dbReference type="GO" id="GO:0004222">
    <property type="term" value="F:metalloendopeptidase activity"/>
    <property type="evidence" value="ECO:0007669"/>
    <property type="project" value="TreeGrafter"/>
</dbReference>
<evidence type="ECO:0000259" key="3">
    <source>
        <dbReference type="Pfam" id="PF01551"/>
    </source>
</evidence>
<keyword evidence="2" id="KW-0472">Membrane</keyword>
<dbReference type="Gene3D" id="2.70.70.10">
    <property type="entry name" value="Glucose Permease (Domain IIA)"/>
    <property type="match status" value="1"/>
</dbReference>
<keyword evidence="2" id="KW-1133">Transmembrane helix</keyword>
<feature type="region of interest" description="Disordered" evidence="1">
    <location>
        <begin position="360"/>
        <end position="380"/>
    </location>
</feature>
<evidence type="ECO:0000256" key="1">
    <source>
        <dbReference type="SAM" id="MobiDB-lite"/>
    </source>
</evidence>
<dbReference type="AlphaFoldDB" id="A0A4D6HDS2"/>
<dbReference type="PANTHER" id="PTHR21666:SF270">
    <property type="entry name" value="MUREIN HYDROLASE ACTIVATOR ENVC"/>
    <property type="match status" value="1"/>
</dbReference>
<dbReference type="STRING" id="1457250.GCA_000755225_00724"/>
<accession>A0A4D6HDS2</accession>
<feature type="transmembrane region" description="Helical" evidence="2">
    <location>
        <begin position="447"/>
        <end position="470"/>
    </location>
</feature>
<sequence length="496" mass="53050">MTETATESDPAAESDPPPVHSRVLDRLTSISPFSLALLGPLGFVGDQFPSLEIFKLFYLFGLFAFWPFAAMLVSAVRDAFSDEEQTDEADETDPRDWLVMDDGLRPTLAFLGSLIPTFLNPLVLRQDVMQLLGSVVAIVRHRGSLPSPETYAQSASYRLPVEGDWAVVNGSPIKDYSHSWFPATQRYAYDFVITDEEGRTRPEDADTSIENYYCYDAPVVAPADGTVVAVGDGDPEFPRGGGFSHPLKRSVVGNSVTIRHAESEYSTLVHLVPGSIAVEPGDRVERGEQIGRCGHSGNSAEPHLHFQMQDHPAFELAAGLPIAFDDIEVETPGTDVTKTADWTAPDTEEERQYVHVGQRVSQADQLDQTATETEPDDTVDNRSWTVGRLLGGVASGVAVGGILTVFAGIFLSTLSTIAVVLGGAMGLAVASRLFESVTAGRSLGRDAVPFPAGLAIAAGLVGGLDVVAGVPEASTVPLGIGLFGLGFLAYIVSWRV</sequence>
<dbReference type="CDD" id="cd12797">
    <property type="entry name" value="M23_peptidase"/>
    <property type="match status" value="1"/>
</dbReference>
<feature type="compositionally biased region" description="Polar residues" evidence="1">
    <location>
        <begin position="360"/>
        <end position="372"/>
    </location>
</feature>
<feature type="transmembrane region" description="Helical" evidence="2">
    <location>
        <begin position="389"/>
        <end position="411"/>
    </location>
</feature>
<feature type="transmembrane region" description="Helical" evidence="2">
    <location>
        <begin position="476"/>
        <end position="494"/>
    </location>
</feature>
<reference evidence="4 5" key="1">
    <citation type="journal article" date="2019" name="Nat. Commun.">
        <title>A new type of DNA phosphorothioation-based antiviral system in archaea.</title>
        <authorList>
            <person name="Xiong L."/>
            <person name="Liu S."/>
            <person name="Chen S."/>
            <person name="Xiao Y."/>
            <person name="Zhu B."/>
            <person name="Gao Y."/>
            <person name="Zhang Y."/>
            <person name="Chen B."/>
            <person name="Luo J."/>
            <person name="Deng Z."/>
            <person name="Chen X."/>
            <person name="Wang L."/>
            <person name="Chen S."/>
        </authorList>
    </citation>
    <scope>NUCLEOTIDE SEQUENCE [LARGE SCALE GENOMIC DNA]</scope>
    <source>
        <strain evidence="4 5">CBA1105</strain>
    </source>
</reference>
<dbReference type="KEGG" id="hsn:DV733_10850"/>
<dbReference type="GeneID" id="39848366"/>